<organism evidence="2 3">
    <name type="scientific">Methylobacterium goesingense</name>
    <dbReference type="NCBI Taxonomy" id="243690"/>
    <lineage>
        <taxon>Bacteria</taxon>
        <taxon>Pseudomonadati</taxon>
        <taxon>Pseudomonadota</taxon>
        <taxon>Alphaproteobacteria</taxon>
        <taxon>Hyphomicrobiales</taxon>
        <taxon>Methylobacteriaceae</taxon>
        <taxon>Methylobacterium</taxon>
    </lineage>
</organism>
<dbReference type="Proteomes" id="UP001549145">
    <property type="component" value="Unassembled WGS sequence"/>
</dbReference>
<keyword evidence="1" id="KW-0812">Transmembrane</keyword>
<protein>
    <submittedName>
        <fullName evidence="2">Uncharacterized protein</fullName>
    </submittedName>
</protein>
<keyword evidence="1" id="KW-1133">Transmembrane helix</keyword>
<feature type="transmembrane region" description="Helical" evidence="1">
    <location>
        <begin position="52"/>
        <end position="70"/>
    </location>
</feature>
<evidence type="ECO:0000313" key="3">
    <source>
        <dbReference type="Proteomes" id="UP001549145"/>
    </source>
</evidence>
<feature type="transmembrane region" description="Helical" evidence="1">
    <location>
        <begin position="12"/>
        <end position="32"/>
    </location>
</feature>
<proteinExistence type="predicted"/>
<keyword evidence="3" id="KW-1185">Reference proteome</keyword>
<gene>
    <name evidence="2" type="ORF">ABID43_001177</name>
</gene>
<accession>A0ABV2L1E1</accession>
<dbReference type="RefSeq" id="WP_238282303.1">
    <property type="nucleotide sequence ID" value="NZ_BPQL01000162.1"/>
</dbReference>
<evidence type="ECO:0000256" key="1">
    <source>
        <dbReference type="SAM" id="Phobius"/>
    </source>
</evidence>
<reference evidence="2 3" key="1">
    <citation type="submission" date="2024-06" db="EMBL/GenBank/DDBJ databases">
        <title>Genomic Encyclopedia of Type Strains, Phase IV (KMG-IV): sequencing the most valuable type-strain genomes for metagenomic binning, comparative biology and taxonomic classification.</title>
        <authorList>
            <person name="Goeker M."/>
        </authorList>
    </citation>
    <scope>NUCLEOTIDE SEQUENCE [LARGE SCALE GENOMIC DNA]</scope>
    <source>
        <strain evidence="2 3">DSM 21331</strain>
    </source>
</reference>
<name>A0ABV2L1E1_9HYPH</name>
<keyword evidence="1" id="KW-0472">Membrane</keyword>
<comment type="caution">
    <text evidence="2">The sequence shown here is derived from an EMBL/GenBank/DDBJ whole genome shotgun (WGS) entry which is preliminary data.</text>
</comment>
<dbReference type="EMBL" id="JBEPMM010000002">
    <property type="protein sequence ID" value="MET3691652.1"/>
    <property type="molecule type" value="Genomic_DNA"/>
</dbReference>
<sequence>MTVLARLNARLVGFRMILLAVLFAAPDVLNALVGFDWASVLPAGYEGYGAKIGAGLGLLRLVSIPVMNSVRAAARDGARQAGQDAGRDQR</sequence>
<evidence type="ECO:0000313" key="2">
    <source>
        <dbReference type="EMBL" id="MET3691652.1"/>
    </source>
</evidence>